<keyword evidence="3" id="KW-0677">Repeat</keyword>
<dbReference type="PANTHER" id="PTHR12086">
    <property type="entry name" value="EF-HAND DOMAIN C-TERMINAL CONTAINING PROTEIN"/>
    <property type="match status" value="1"/>
</dbReference>
<keyword evidence="2" id="KW-0963">Cytoplasm</keyword>
<feature type="domain" description="DM10" evidence="6">
    <location>
        <begin position="97"/>
        <end position="202"/>
    </location>
</feature>
<evidence type="ECO:0000256" key="2">
    <source>
        <dbReference type="ARBA" id="ARBA00022490"/>
    </source>
</evidence>
<evidence type="ECO:0000313" key="8">
    <source>
        <dbReference type="Proteomes" id="UP001460270"/>
    </source>
</evidence>
<dbReference type="EMBL" id="JBBPFD010000045">
    <property type="protein sequence ID" value="KAK7880838.1"/>
    <property type="molecule type" value="Genomic_DNA"/>
</dbReference>
<dbReference type="AlphaFoldDB" id="A0AAW0MQM2"/>
<dbReference type="SMART" id="SM00676">
    <property type="entry name" value="DM10"/>
    <property type="match status" value="2"/>
</dbReference>
<dbReference type="Gene3D" id="2.30.29.170">
    <property type="match status" value="3"/>
</dbReference>
<evidence type="ECO:0000256" key="3">
    <source>
        <dbReference type="ARBA" id="ARBA00022737"/>
    </source>
</evidence>
<dbReference type="Pfam" id="PF06565">
    <property type="entry name" value="DM10_dom"/>
    <property type="match status" value="3"/>
</dbReference>
<dbReference type="FunFam" id="2.30.29.170:FF:000004">
    <property type="entry name" value="EF-hand domain containing 2"/>
    <property type="match status" value="1"/>
</dbReference>
<dbReference type="GO" id="GO:0060285">
    <property type="term" value="P:cilium-dependent cell motility"/>
    <property type="evidence" value="ECO:0007669"/>
    <property type="project" value="TreeGrafter"/>
</dbReference>
<accession>A0AAW0MQM2</accession>
<evidence type="ECO:0000313" key="7">
    <source>
        <dbReference type="EMBL" id="KAK7880838.1"/>
    </source>
</evidence>
<keyword evidence="8" id="KW-1185">Reference proteome</keyword>
<organism evidence="7 8">
    <name type="scientific">Mugilogobius chulae</name>
    <name type="common">yellowstripe goby</name>
    <dbReference type="NCBI Taxonomy" id="88201"/>
    <lineage>
        <taxon>Eukaryota</taxon>
        <taxon>Metazoa</taxon>
        <taxon>Chordata</taxon>
        <taxon>Craniata</taxon>
        <taxon>Vertebrata</taxon>
        <taxon>Euteleostomi</taxon>
        <taxon>Actinopterygii</taxon>
        <taxon>Neopterygii</taxon>
        <taxon>Teleostei</taxon>
        <taxon>Neoteleostei</taxon>
        <taxon>Acanthomorphata</taxon>
        <taxon>Gobiaria</taxon>
        <taxon>Gobiiformes</taxon>
        <taxon>Gobioidei</taxon>
        <taxon>Gobiidae</taxon>
        <taxon>Gobionellinae</taxon>
        <taxon>Mugilogobius</taxon>
    </lineage>
</organism>
<dbReference type="GO" id="GO:0043014">
    <property type="term" value="F:alpha-tubulin binding"/>
    <property type="evidence" value="ECO:0007669"/>
    <property type="project" value="TreeGrafter"/>
</dbReference>
<feature type="domain" description="DM10" evidence="6">
    <location>
        <begin position="382"/>
        <end position="489"/>
    </location>
</feature>
<dbReference type="GO" id="GO:0005930">
    <property type="term" value="C:axoneme"/>
    <property type="evidence" value="ECO:0007669"/>
    <property type="project" value="UniProtKB-SubCell"/>
</dbReference>
<dbReference type="PANTHER" id="PTHR12086:SF9">
    <property type="entry name" value="EF-HAND DOMAIN-CONTAINING PROTEIN 1"/>
    <property type="match status" value="1"/>
</dbReference>
<keyword evidence="4" id="KW-0206">Cytoskeleton</keyword>
<dbReference type="GO" id="GO:0007052">
    <property type="term" value="P:mitotic spindle organization"/>
    <property type="evidence" value="ECO:0007669"/>
    <property type="project" value="TreeGrafter"/>
</dbReference>
<comment type="caution">
    <text evidence="7">The sequence shown here is derived from an EMBL/GenBank/DDBJ whole genome shotgun (WGS) entry which is preliminary data.</text>
</comment>
<gene>
    <name evidence="7" type="ORF">WMY93_032518</name>
</gene>
<evidence type="ECO:0000256" key="1">
    <source>
        <dbReference type="ARBA" id="ARBA00004430"/>
    </source>
</evidence>
<sequence length="503" mass="57530">MSWNWNSHGLPFLPGYTFEDVTKSAFHKPQTLAYKNGYALPLRPTVGIGQSPLLSAQLRLQELKQLPLQEADSSYDSYDSYDLQQCEDFIPAHVALDKKVLRFFAFFTEDVLFSPDEQYRVRPVVIYYFLEDDTMSIIEPSTENSGIPQGKRIKRQRLPKSEFGDYYTWTDLNVAMELEVYGVKYHVCDCDAFTKEFLTSEGIILNEPEPMPSDPYTIHRNKTMPYFTTPSDYDNLHQFHTMDRKVLRFFALWDDSQSLYGDKRPVIIHYYLVDDTIEVREEHEPNSSFPTCVLEMSKAEVQEYFSPQDFQLARASPCWADTSSCATATAHQTLLPDKLSHMELRQWNGSARSPRPRTDPRPRGVSLFCADVPPYNGFGSLEDSLQNCLSLLPEPKPGVALRKIVYSSCANHLADDMISIYEKSTRNSGIIGGKFLQKTRIPKPGSTTDNPQFYSPQDFIIGATVQVFGHRFVLTQADRYVLTYLESIQSHVPIETLESLRGV</sequence>
<dbReference type="Proteomes" id="UP001460270">
    <property type="component" value="Unassembled WGS sequence"/>
</dbReference>
<name>A0AAW0MQM2_9GOBI</name>
<dbReference type="GO" id="GO:0000281">
    <property type="term" value="P:mitotic cytokinesis"/>
    <property type="evidence" value="ECO:0007669"/>
    <property type="project" value="TreeGrafter"/>
</dbReference>
<evidence type="ECO:0000256" key="4">
    <source>
        <dbReference type="ARBA" id="ARBA00023212"/>
    </source>
</evidence>
<proteinExistence type="predicted"/>
<protein>
    <recommendedName>
        <fullName evidence="6">DM10 domain-containing protein</fullName>
    </recommendedName>
</protein>
<dbReference type="GO" id="GO:0072686">
    <property type="term" value="C:mitotic spindle"/>
    <property type="evidence" value="ECO:0007669"/>
    <property type="project" value="TreeGrafter"/>
</dbReference>
<feature type="domain" description="DM10" evidence="6">
    <location>
        <begin position="243"/>
        <end position="340"/>
    </location>
</feature>
<dbReference type="FunFam" id="2.30.29.170:FF:000002">
    <property type="entry name" value="EF-hand domain (C-terminal) containing 1"/>
    <property type="match status" value="1"/>
</dbReference>
<dbReference type="InterPro" id="IPR006602">
    <property type="entry name" value="DM10_dom"/>
</dbReference>
<dbReference type="InterPro" id="IPR040193">
    <property type="entry name" value="EFHC1/EFHC2/EFHB"/>
</dbReference>
<evidence type="ECO:0000259" key="6">
    <source>
        <dbReference type="PROSITE" id="PS51336"/>
    </source>
</evidence>
<comment type="subcellular location">
    <subcellularLocation>
        <location evidence="1">Cytoplasm</location>
        <location evidence="1">Cytoskeleton</location>
        <location evidence="1">Cilium axoneme</location>
    </subcellularLocation>
</comment>
<reference evidence="8" key="1">
    <citation type="submission" date="2024-04" db="EMBL/GenBank/DDBJ databases">
        <title>Salinicola lusitanus LLJ914,a marine bacterium isolated from the Okinawa Trough.</title>
        <authorList>
            <person name="Li J."/>
        </authorList>
    </citation>
    <scope>NUCLEOTIDE SEQUENCE [LARGE SCALE GENOMIC DNA]</scope>
</reference>
<dbReference type="PROSITE" id="PS51336">
    <property type="entry name" value="DM10"/>
    <property type="match status" value="3"/>
</dbReference>
<keyword evidence="5" id="KW-0966">Cell projection</keyword>
<evidence type="ECO:0000256" key="5">
    <source>
        <dbReference type="ARBA" id="ARBA00023273"/>
    </source>
</evidence>